<organism evidence="1 2">
    <name type="scientific">Pseudomonas fluorescens</name>
    <dbReference type="NCBI Taxonomy" id="294"/>
    <lineage>
        <taxon>Bacteria</taxon>
        <taxon>Pseudomonadati</taxon>
        <taxon>Pseudomonadota</taxon>
        <taxon>Gammaproteobacteria</taxon>
        <taxon>Pseudomonadales</taxon>
        <taxon>Pseudomonadaceae</taxon>
        <taxon>Pseudomonas</taxon>
    </lineage>
</organism>
<proteinExistence type="predicted"/>
<accession>A0A5E7B8L8</accession>
<protein>
    <submittedName>
        <fullName evidence="1">Uncharacterized protein</fullName>
    </submittedName>
</protein>
<gene>
    <name evidence="1" type="ORF">PS718_01629</name>
</gene>
<dbReference type="EMBL" id="CABVHX010000005">
    <property type="protein sequence ID" value="VVN87719.1"/>
    <property type="molecule type" value="Genomic_DNA"/>
</dbReference>
<reference evidence="1 2" key="1">
    <citation type="submission" date="2019-09" db="EMBL/GenBank/DDBJ databases">
        <authorList>
            <person name="Chandra G."/>
            <person name="Truman W A."/>
        </authorList>
    </citation>
    <scope>NUCLEOTIDE SEQUENCE [LARGE SCALE GENOMIC DNA]</scope>
    <source>
        <strain evidence="1">PS718</strain>
    </source>
</reference>
<evidence type="ECO:0000313" key="1">
    <source>
        <dbReference type="EMBL" id="VVN87719.1"/>
    </source>
</evidence>
<dbReference type="Proteomes" id="UP000325375">
    <property type="component" value="Unassembled WGS sequence"/>
</dbReference>
<name>A0A5E7B8L8_PSEFL</name>
<dbReference type="AlphaFoldDB" id="A0A5E7B8L8"/>
<sequence>MPWYKTGTVSVAQNSNAVIGTGTAFIANSRVGDGFRGPDGRWYEVTNIASNTALSISPNYEGPTVTDGFYSIMPVQGYQKDLSDQVRAILNDYGEKLAALGTTGNYDILPASKGGTGITDLSVFIEGLLNDADAPAARYTLGAAKSGANDDITSLTALTTAVPVAMGGTGGSSAVQARANLGLKSAALADVVGTMAAGDIIEDISNAGGRCVRFLDGTQICTYPSTGMFVDMTTAVGNMYSHAGDFAIPGAFPAPFIAQPTISYAYAQSAWYGFCTISSQQTANLWPNLKGFCVASVAGIAVYYSITAIGRWKA</sequence>
<evidence type="ECO:0000313" key="2">
    <source>
        <dbReference type="Proteomes" id="UP000325375"/>
    </source>
</evidence>
<dbReference type="RefSeq" id="WP_224788409.1">
    <property type="nucleotide sequence ID" value="NZ_CABVHX010000005.1"/>
</dbReference>